<proteinExistence type="predicted"/>
<sequence>MDNQTGSAEAFFSKAGKKIDELFKELKESDFSEKLDLKNRLEELKKDKDRLSQQFNQFTKDNQDTFDDIRNSMEESIEDIKKAFSKKRKA</sequence>
<evidence type="ECO:0000256" key="1">
    <source>
        <dbReference type="SAM" id="Coils"/>
    </source>
</evidence>
<evidence type="ECO:0000313" key="3">
    <source>
        <dbReference type="Proteomes" id="UP000642920"/>
    </source>
</evidence>
<keyword evidence="3" id="KW-1185">Reference proteome</keyword>
<dbReference type="RefSeq" id="WP_201923535.1">
    <property type="nucleotide sequence ID" value="NZ_JAERQG010000004.1"/>
</dbReference>
<protein>
    <submittedName>
        <fullName evidence="2">Uncharacterized protein</fullName>
    </submittedName>
</protein>
<gene>
    <name evidence="2" type="ORF">JKP34_15645</name>
</gene>
<feature type="coiled-coil region" evidence="1">
    <location>
        <begin position="27"/>
        <end position="61"/>
    </location>
</feature>
<evidence type="ECO:0000313" key="2">
    <source>
        <dbReference type="EMBL" id="MBL0766701.1"/>
    </source>
</evidence>
<name>A0A937DKX8_9BACT</name>
<dbReference type="AlphaFoldDB" id="A0A937DKX8"/>
<reference evidence="2" key="1">
    <citation type="submission" date="2021-01" db="EMBL/GenBank/DDBJ databases">
        <title>Marivirga sp. nov., isolated from intertidal surface sediments.</title>
        <authorList>
            <person name="Zhang M."/>
        </authorList>
    </citation>
    <scope>NUCLEOTIDE SEQUENCE</scope>
    <source>
        <strain evidence="2">SM1354</strain>
    </source>
</reference>
<dbReference type="SUPFAM" id="SSF47162">
    <property type="entry name" value="Apolipoprotein"/>
    <property type="match status" value="1"/>
</dbReference>
<dbReference type="EMBL" id="JAERQG010000004">
    <property type="protein sequence ID" value="MBL0766701.1"/>
    <property type="molecule type" value="Genomic_DNA"/>
</dbReference>
<organism evidence="2 3">
    <name type="scientific">Marivirga atlantica</name>
    <dbReference type="NCBI Taxonomy" id="1548457"/>
    <lineage>
        <taxon>Bacteria</taxon>
        <taxon>Pseudomonadati</taxon>
        <taxon>Bacteroidota</taxon>
        <taxon>Cytophagia</taxon>
        <taxon>Cytophagales</taxon>
        <taxon>Marivirgaceae</taxon>
        <taxon>Marivirga</taxon>
    </lineage>
</organism>
<accession>A0A937DKX8</accession>
<keyword evidence="1" id="KW-0175">Coiled coil</keyword>
<comment type="caution">
    <text evidence="2">The sequence shown here is derived from an EMBL/GenBank/DDBJ whole genome shotgun (WGS) entry which is preliminary data.</text>
</comment>
<dbReference type="Proteomes" id="UP000642920">
    <property type="component" value="Unassembled WGS sequence"/>
</dbReference>